<sequence>MSESLTGMPTTTASASHPHSTCTVTDGALKKHSSRHTNEAQPGSEASEDATAGATLNSKAGESGALISGSAASASSSSPSSTLASTRAETAQAGPGADSCPYGRCPLSRSTSAPSRSSSRSALPEVPALSSPSPNSHSVPAPGDGANDNVIISASDSSNSPKQHSTTQSHISCELPVSCSADSKTRPATASSSPSHHDLFRQRLLSCLPHPHLVRPSSRQQRDPSFSDNVAYVQADAVVGSKAARASITVAVTSIASSPPKSPASGQLPRRASNWHVGQRSATWSSSAENSPSHAQRRTFSSESAYAGVDQTLSSSPSSASLSSPASPKSPASPPSSTSPPSPTSPESPVRRKYLTTRRGSASCKSSLPSPILSSRRLQAVQGAEPSTPRLQSALKPATTDSSRRGQRGSLLPKRTGHRSPDEGQSSPSYDQPNSHKSETKRQRVRFSPSPPEQVSPPRSFRPSGSRKGLMKGMSSIPRPYNGRESYAYSPASDQSPSVLEGRYAQAISSSSYHKAHRDADRQEDTGDVFMRIAREEPVSRPSNEEVDDDTLTSISYLRRTSLRRPLSNVMTSYHEPKSPSRARRRLSDQEGKPRTKYFEQDQTSELSRATTFRSTTNREKAATVHPGDEFVPSRSSGSTLRPSFSAKSAVGYENGHEGSVYAQRRASIAESNTTVGGRNSAYKSSGLNHSRHYGSSPVQGLEGTESPQSTTAPSTVWDELDDLKSRIQRLELTGKLPSTSGAAVARHSEERPATATTVTTMSLSPKRQGLGRAADVSSTTGPQKEAYPILHSALAKSKPFLSSEVYQALEAAAHDAMTLSSMMGGPGQPGPVSSGAASVVGAGGGGAVTDRQLRRKADSVCRSLTELCVALGDETAQQLATARTSPVVTQHDVPATPGALPKSYSSSLLPVTRRTSVVDQLPPISSSPRAMSKFEERRSLILNSSALPALRTNGSTPNTPVDANVSRRSSLMIARTRRAGTEEPEFERTASVLRSRRAGTEEADENRQSASMGRNRRGTVGENAPHEDKFRPPSRAGTDVNMLRGQQGREYPSEAAQSASFDTSSPISPAQPRRRFLSTNLHSSRSGGSPGSNGVFPSRRYEKQPVEQDPMHEGAAGDASQRQGPPLSKGIAHARASSLTTRRNREGFIATNSGTPTGAYR</sequence>
<proteinExistence type="predicted"/>
<feature type="compositionally biased region" description="Low complexity" evidence="1">
    <location>
        <begin position="312"/>
        <end position="330"/>
    </location>
</feature>
<feature type="compositionally biased region" description="Basic and acidic residues" evidence="1">
    <location>
        <begin position="617"/>
        <end position="629"/>
    </location>
</feature>
<feature type="compositionally biased region" description="Basic and acidic residues" evidence="1">
    <location>
        <begin position="586"/>
        <end position="600"/>
    </location>
</feature>
<feature type="compositionally biased region" description="Polar residues" evidence="1">
    <location>
        <begin position="423"/>
        <end position="433"/>
    </location>
</feature>
<feature type="compositionally biased region" description="Low complexity" evidence="1">
    <location>
        <begin position="63"/>
        <end position="86"/>
    </location>
</feature>
<feature type="region of interest" description="Disordered" evidence="1">
    <location>
        <begin position="977"/>
        <end position="1162"/>
    </location>
</feature>
<feature type="compositionally biased region" description="Low complexity" evidence="1">
    <location>
        <begin position="254"/>
        <end position="265"/>
    </location>
</feature>
<feature type="compositionally biased region" description="Low complexity" evidence="1">
    <location>
        <begin position="106"/>
        <end position="124"/>
    </location>
</feature>
<feature type="compositionally biased region" description="Polar residues" evidence="1">
    <location>
        <begin position="150"/>
        <end position="171"/>
    </location>
</feature>
<accession>A0A9P7TNM0</accession>
<comment type="caution">
    <text evidence="2">The sequence shown here is derived from an EMBL/GenBank/DDBJ whole genome shotgun (WGS) entry which is preliminary data.</text>
</comment>
<evidence type="ECO:0008006" key="4">
    <source>
        <dbReference type="Google" id="ProtNLM"/>
    </source>
</evidence>
<gene>
    <name evidence="2" type="ORF">E4U13_005378</name>
</gene>
<feature type="compositionally biased region" description="Low complexity" evidence="1">
    <location>
        <begin position="9"/>
        <end position="21"/>
    </location>
</feature>
<evidence type="ECO:0000256" key="1">
    <source>
        <dbReference type="SAM" id="MobiDB-lite"/>
    </source>
</evidence>
<feature type="region of interest" description="Disordered" evidence="1">
    <location>
        <begin position="568"/>
        <end position="645"/>
    </location>
</feature>
<feature type="compositionally biased region" description="Polar residues" evidence="1">
    <location>
        <begin position="280"/>
        <end position="304"/>
    </location>
</feature>
<feature type="compositionally biased region" description="Polar residues" evidence="1">
    <location>
        <begin position="1151"/>
        <end position="1162"/>
    </location>
</feature>
<dbReference type="Proteomes" id="UP000732380">
    <property type="component" value="Unassembled WGS sequence"/>
</dbReference>
<dbReference type="EMBL" id="SRQM01000431">
    <property type="protein sequence ID" value="KAG6110450.1"/>
    <property type="molecule type" value="Genomic_DNA"/>
</dbReference>
<name>A0A9P7TNM0_9HYPO</name>
<reference evidence="2 3" key="1">
    <citation type="journal article" date="2020" name="bioRxiv">
        <title>Whole genome comparisons of ergot fungi reveals the divergence and evolution of species within the genus Claviceps are the result of varying mechanisms driving genome evolution and host range expansion.</title>
        <authorList>
            <person name="Wyka S.A."/>
            <person name="Mondo S.J."/>
            <person name="Liu M."/>
            <person name="Dettman J."/>
            <person name="Nalam V."/>
            <person name="Broders K.D."/>
        </authorList>
    </citation>
    <scope>NUCLEOTIDE SEQUENCE [LARGE SCALE GENOMIC DNA]</scope>
    <source>
        <strain evidence="2 3">LM576</strain>
    </source>
</reference>
<feature type="region of interest" description="Disordered" evidence="1">
    <location>
        <begin position="1"/>
        <end position="171"/>
    </location>
</feature>
<keyword evidence="3" id="KW-1185">Reference proteome</keyword>
<organism evidence="2 3">
    <name type="scientific">Claviceps humidiphila</name>
    <dbReference type="NCBI Taxonomy" id="1294629"/>
    <lineage>
        <taxon>Eukaryota</taxon>
        <taxon>Fungi</taxon>
        <taxon>Dikarya</taxon>
        <taxon>Ascomycota</taxon>
        <taxon>Pezizomycotina</taxon>
        <taxon>Sordariomycetes</taxon>
        <taxon>Hypocreomycetidae</taxon>
        <taxon>Hypocreales</taxon>
        <taxon>Clavicipitaceae</taxon>
        <taxon>Claviceps</taxon>
    </lineage>
</organism>
<feature type="compositionally biased region" description="Polar residues" evidence="1">
    <location>
        <begin position="672"/>
        <end position="689"/>
    </location>
</feature>
<feature type="compositionally biased region" description="Low complexity" evidence="1">
    <location>
        <begin position="456"/>
        <end position="467"/>
    </location>
</feature>
<feature type="compositionally biased region" description="Polar residues" evidence="1">
    <location>
        <begin position="634"/>
        <end position="645"/>
    </location>
</feature>
<feature type="compositionally biased region" description="Basic and acidic residues" evidence="1">
    <location>
        <begin position="1100"/>
        <end position="1113"/>
    </location>
</feature>
<protein>
    <recommendedName>
        <fullName evidence="4">LPXTG-motif cell wall anchor domain protein</fullName>
    </recommendedName>
</protein>
<feature type="compositionally biased region" description="Polar residues" evidence="1">
    <location>
        <begin position="1056"/>
        <end position="1069"/>
    </location>
</feature>
<feature type="compositionally biased region" description="Polar residues" evidence="1">
    <location>
        <begin position="601"/>
        <end position="616"/>
    </location>
</feature>
<dbReference type="AlphaFoldDB" id="A0A9P7TNM0"/>
<evidence type="ECO:0000313" key="2">
    <source>
        <dbReference type="EMBL" id="KAG6110450.1"/>
    </source>
</evidence>
<feature type="region of interest" description="Disordered" evidence="1">
    <location>
        <begin position="738"/>
        <end position="783"/>
    </location>
</feature>
<feature type="region of interest" description="Disordered" evidence="1">
    <location>
        <begin position="254"/>
        <end position="528"/>
    </location>
</feature>
<feature type="compositionally biased region" description="Polar residues" evidence="1">
    <location>
        <begin position="706"/>
        <end position="715"/>
    </location>
</feature>
<feature type="compositionally biased region" description="Polar residues" evidence="1">
    <location>
        <begin position="755"/>
        <end position="766"/>
    </location>
</feature>
<feature type="compositionally biased region" description="Pro residues" evidence="1">
    <location>
        <begin position="331"/>
        <end position="346"/>
    </location>
</feature>
<feature type="region of interest" description="Disordered" evidence="1">
    <location>
        <begin position="672"/>
        <end position="717"/>
    </location>
</feature>
<feature type="compositionally biased region" description="Low complexity" evidence="1">
    <location>
        <begin position="366"/>
        <end position="378"/>
    </location>
</feature>
<evidence type="ECO:0000313" key="3">
    <source>
        <dbReference type="Proteomes" id="UP000732380"/>
    </source>
</evidence>